<dbReference type="InterPro" id="IPR013325">
    <property type="entry name" value="RNA_pol_sigma_r2"/>
</dbReference>
<dbReference type="PANTHER" id="PTHR43133:SF51">
    <property type="entry name" value="RNA POLYMERASE SIGMA FACTOR"/>
    <property type="match status" value="1"/>
</dbReference>
<dbReference type="InterPro" id="IPR039425">
    <property type="entry name" value="RNA_pol_sigma-70-like"/>
</dbReference>
<comment type="similarity">
    <text evidence="1">Belongs to the sigma-70 factor family. ECF subfamily.</text>
</comment>
<dbReference type="GO" id="GO:0016987">
    <property type="term" value="F:sigma factor activity"/>
    <property type="evidence" value="ECO:0007669"/>
    <property type="project" value="UniProtKB-KW"/>
</dbReference>
<keyword evidence="3" id="KW-0731">Sigma factor</keyword>
<evidence type="ECO:0000313" key="7">
    <source>
        <dbReference type="Proteomes" id="UP000188273"/>
    </source>
</evidence>
<evidence type="ECO:0000256" key="4">
    <source>
        <dbReference type="ARBA" id="ARBA00023163"/>
    </source>
</evidence>
<dbReference type="Proteomes" id="UP000188273">
    <property type="component" value="Chromosome"/>
</dbReference>
<dbReference type="STRING" id="1940790.L21SP3_00768"/>
<dbReference type="KEGG" id="pbu:L21SP3_00768"/>
<gene>
    <name evidence="6" type="ORF">L21SP3_00768</name>
</gene>
<feature type="domain" description="RNA polymerase sigma-70 region 2" evidence="5">
    <location>
        <begin position="16"/>
        <end position="75"/>
    </location>
</feature>
<evidence type="ECO:0000259" key="5">
    <source>
        <dbReference type="Pfam" id="PF04542"/>
    </source>
</evidence>
<keyword evidence="7" id="KW-1185">Reference proteome</keyword>
<dbReference type="AlphaFoldDB" id="A0A1Q2HNY1"/>
<dbReference type="NCBIfam" id="TIGR02937">
    <property type="entry name" value="sigma70-ECF"/>
    <property type="match status" value="1"/>
</dbReference>
<dbReference type="SUPFAM" id="SSF88946">
    <property type="entry name" value="Sigma2 domain of RNA polymerase sigma factors"/>
    <property type="match status" value="1"/>
</dbReference>
<dbReference type="InterPro" id="IPR014284">
    <property type="entry name" value="RNA_pol_sigma-70_dom"/>
</dbReference>
<dbReference type="EMBL" id="CP019633">
    <property type="protein sequence ID" value="AQQ08974.1"/>
    <property type="molecule type" value="Genomic_DNA"/>
</dbReference>
<dbReference type="PANTHER" id="PTHR43133">
    <property type="entry name" value="RNA POLYMERASE ECF-TYPE SIGMA FACTO"/>
    <property type="match status" value="1"/>
</dbReference>
<dbReference type="SUPFAM" id="SSF88659">
    <property type="entry name" value="Sigma3 and sigma4 domains of RNA polymerase sigma factors"/>
    <property type="match status" value="1"/>
</dbReference>
<dbReference type="OrthoDB" id="6383365at2"/>
<accession>A0A1Q2HNY1</accession>
<proteinExistence type="inferred from homology"/>
<sequence length="174" mass="21150">MDKSFVRMFQKIDKIIFRYITFHVSDKNDAEDIMQEVCLVMWKKYRPFPDSEQFKAWALTIARLQILRYYNLQKRHGKVHSHAPDFLEPLLCQSDRFNQKQKDEIEEVLEKQLHQLSKEEKTFLSERYEDSLTLKSLAEIHSNSIRCVHYKLQKIHKKLRRRLNIELRREDIAV</sequence>
<dbReference type="InterPro" id="IPR007627">
    <property type="entry name" value="RNA_pol_sigma70_r2"/>
</dbReference>
<organism evidence="6 7">
    <name type="scientific">Sedimentisphaera cyanobacteriorum</name>
    <dbReference type="NCBI Taxonomy" id="1940790"/>
    <lineage>
        <taxon>Bacteria</taxon>
        <taxon>Pseudomonadati</taxon>
        <taxon>Planctomycetota</taxon>
        <taxon>Phycisphaerae</taxon>
        <taxon>Sedimentisphaerales</taxon>
        <taxon>Sedimentisphaeraceae</taxon>
        <taxon>Sedimentisphaera</taxon>
    </lineage>
</organism>
<dbReference type="Gene3D" id="1.10.1740.10">
    <property type="match status" value="1"/>
</dbReference>
<evidence type="ECO:0000313" key="6">
    <source>
        <dbReference type="EMBL" id="AQQ08974.1"/>
    </source>
</evidence>
<dbReference type="InterPro" id="IPR013324">
    <property type="entry name" value="RNA_pol_sigma_r3/r4-like"/>
</dbReference>
<dbReference type="Pfam" id="PF04542">
    <property type="entry name" value="Sigma70_r2"/>
    <property type="match status" value="1"/>
</dbReference>
<dbReference type="GO" id="GO:0006352">
    <property type="term" value="P:DNA-templated transcription initiation"/>
    <property type="evidence" value="ECO:0007669"/>
    <property type="project" value="InterPro"/>
</dbReference>
<keyword evidence="2" id="KW-0805">Transcription regulation</keyword>
<evidence type="ECO:0000256" key="3">
    <source>
        <dbReference type="ARBA" id="ARBA00023082"/>
    </source>
</evidence>
<keyword evidence="4" id="KW-0804">Transcription</keyword>
<evidence type="ECO:0000256" key="1">
    <source>
        <dbReference type="ARBA" id="ARBA00010641"/>
    </source>
</evidence>
<dbReference type="RefSeq" id="WP_077539439.1">
    <property type="nucleotide sequence ID" value="NZ_CP019633.1"/>
</dbReference>
<reference evidence="7" key="1">
    <citation type="submission" date="2017-02" db="EMBL/GenBank/DDBJ databases">
        <title>Comparative genomics and description of representatives of a novel lineage of planctomycetes thriving in anoxic sediments.</title>
        <authorList>
            <person name="Spring S."/>
            <person name="Bunk B."/>
            <person name="Sproer C."/>
            <person name="Klenk H.-P."/>
        </authorList>
    </citation>
    <scope>NUCLEOTIDE SEQUENCE [LARGE SCALE GENOMIC DNA]</scope>
    <source>
        <strain evidence="7">L21-RPul-D3</strain>
    </source>
</reference>
<protein>
    <submittedName>
        <fullName evidence="6">RNA polymerase sigma factor</fullName>
    </submittedName>
</protein>
<evidence type="ECO:0000256" key="2">
    <source>
        <dbReference type="ARBA" id="ARBA00023015"/>
    </source>
</evidence>
<name>A0A1Q2HNY1_9BACT</name>